<gene>
    <name evidence="6" type="primary">odh</name>
    <name evidence="6" type="ORF">NCTC11179_00560</name>
</gene>
<feature type="domain" description="Ketopantoate reductase N-terminal" evidence="5">
    <location>
        <begin position="4"/>
        <end position="108"/>
    </location>
</feature>
<comment type="catalytic activity">
    <reaction evidence="3">
        <text>(R)-pantoate + NADP(+) = 2-dehydropantoate + NADPH + H(+)</text>
        <dbReference type="Rhea" id="RHEA:16233"/>
        <dbReference type="ChEBI" id="CHEBI:11561"/>
        <dbReference type="ChEBI" id="CHEBI:15378"/>
        <dbReference type="ChEBI" id="CHEBI:15980"/>
        <dbReference type="ChEBI" id="CHEBI:57783"/>
        <dbReference type="ChEBI" id="CHEBI:58349"/>
        <dbReference type="EC" id="1.1.1.169"/>
    </reaction>
</comment>
<dbReference type="Pfam" id="PF02558">
    <property type="entry name" value="ApbA"/>
    <property type="match status" value="1"/>
</dbReference>
<dbReference type="RefSeq" id="WP_115090055.1">
    <property type="nucleotide sequence ID" value="NZ_CP068107.1"/>
</dbReference>
<dbReference type="EMBL" id="UGQL01000001">
    <property type="protein sequence ID" value="STZ27033.1"/>
    <property type="molecule type" value="Genomic_DNA"/>
</dbReference>
<dbReference type="Proteomes" id="UP000255024">
    <property type="component" value="Unassembled WGS sequence"/>
</dbReference>
<evidence type="ECO:0000313" key="6">
    <source>
        <dbReference type="EMBL" id="STZ27033.1"/>
    </source>
</evidence>
<evidence type="ECO:0000259" key="5">
    <source>
        <dbReference type="Pfam" id="PF02558"/>
    </source>
</evidence>
<dbReference type="SUPFAM" id="SSF51735">
    <property type="entry name" value="NAD(P)-binding Rossmann-fold domains"/>
    <property type="match status" value="1"/>
</dbReference>
<accession>A0A378RJ10</accession>
<feature type="domain" description="Opine dehydrogenase" evidence="4">
    <location>
        <begin position="181"/>
        <end position="324"/>
    </location>
</feature>
<reference evidence="6 7" key="1">
    <citation type="submission" date="2018-06" db="EMBL/GenBank/DDBJ databases">
        <authorList>
            <consortium name="Pathogen Informatics"/>
            <person name="Doyle S."/>
        </authorList>
    </citation>
    <scope>NUCLEOTIDE SEQUENCE [LARGE SCALE GENOMIC DNA]</scope>
    <source>
        <strain evidence="6 7">NCTC11179</strain>
    </source>
</reference>
<dbReference type="PANTHER" id="PTHR38015:SF1">
    <property type="entry name" value="OPINE DEHYDROGENASE DOMAIN-CONTAINING PROTEIN"/>
    <property type="match status" value="1"/>
</dbReference>
<evidence type="ECO:0000313" key="7">
    <source>
        <dbReference type="Proteomes" id="UP000255024"/>
    </source>
</evidence>
<evidence type="ECO:0000256" key="3">
    <source>
        <dbReference type="ARBA" id="ARBA00048793"/>
    </source>
</evidence>
<protein>
    <recommendedName>
        <fullName evidence="2">2-dehydropantoate 2-reductase</fullName>
    </recommendedName>
</protein>
<dbReference type="InterPro" id="IPR013328">
    <property type="entry name" value="6PGD_dom2"/>
</dbReference>
<dbReference type="InterPro" id="IPR003421">
    <property type="entry name" value="Opine_DH"/>
</dbReference>
<sequence>MKYTVIGTGNVGLIHGAYLHLLGHEVTFLKSSTINSDTFNVLCDKKEYSINDFHKYDHKIVIHNITTSFEAAIPGADVILVTTTTLQHEDIAKRIAPYVKDGQIICLMPSYASMAVFKRYIDKNIKYVEFETTVYNGRILSPSKVNVSFQNCRVAASFTNFTEEEKEQFKSAFFPIDLERKSSYDIALHNPNMIVHTIGVLLSASRIEYSQGEFWLYKEAFTPAIINVIKQFDVEKNKILKALKCPELSYFDAAKWRNEEDLNKDSLEVFRSFSEEASKGPNSLNHRYLKEDIPMGVVMMESLGKLLEIETPIATAIINLSGALLNIDFRANGNIIKTI</sequence>
<keyword evidence="6" id="KW-0560">Oxidoreductase</keyword>
<dbReference type="InterPro" id="IPR036291">
    <property type="entry name" value="NAD(P)-bd_dom_sf"/>
</dbReference>
<evidence type="ECO:0000256" key="2">
    <source>
        <dbReference type="ARBA" id="ARBA00019465"/>
    </source>
</evidence>
<dbReference type="PANTHER" id="PTHR38015">
    <property type="entry name" value="BLR6086 PROTEIN"/>
    <property type="match status" value="1"/>
</dbReference>
<organism evidence="6 7">
    <name type="scientific">Myroides odoratus</name>
    <name type="common">Flavobacterium odoratum</name>
    <dbReference type="NCBI Taxonomy" id="256"/>
    <lineage>
        <taxon>Bacteria</taxon>
        <taxon>Pseudomonadati</taxon>
        <taxon>Bacteroidota</taxon>
        <taxon>Flavobacteriia</taxon>
        <taxon>Flavobacteriales</taxon>
        <taxon>Flavobacteriaceae</taxon>
        <taxon>Myroides</taxon>
    </lineage>
</organism>
<proteinExistence type="predicted"/>
<dbReference type="SUPFAM" id="SSF48179">
    <property type="entry name" value="6-phosphogluconate dehydrogenase C-terminal domain-like"/>
    <property type="match status" value="1"/>
</dbReference>
<dbReference type="Gene3D" id="3.40.50.720">
    <property type="entry name" value="NAD(P)-binding Rossmann-like Domain"/>
    <property type="match status" value="1"/>
</dbReference>
<evidence type="ECO:0000259" key="4">
    <source>
        <dbReference type="Pfam" id="PF02317"/>
    </source>
</evidence>
<dbReference type="Pfam" id="PF02317">
    <property type="entry name" value="Octopine_DH"/>
    <property type="match status" value="1"/>
</dbReference>
<dbReference type="Gene3D" id="1.10.1040.10">
    <property type="entry name" value="N-(1-d-carboxylethyl)-l-norvaline Dehydrogenase, domain 2"/>
    <property type="match status" value="1"/>
</dbReference>
<name>A0A378RJ10_MYROD</name>
<dbReference type="GO" id="GO:0008677">
    <property type="term" value="F:2-dehydropantoate 2-reductase activity"/>
    <property type="evidence" value="ECO:0007669"/>
    <property type="project" value="UniProtKB-EC"/>
</dbReference>
<dbReference type="InterPro" id="IPR008927">
    <property type="entry name" value="6-PGluconate_DH-like_C_sf"/>
</dbReference>
<dbReference type="InterPro" id="IPR013332">
    <property type="entry name" value="KPR_N"/>
</dbReference>
<keyword evidence="7" id="KW-1185">Reference proteome</keyword>
<dbReference type="InterPro" id="IPR051729">
    <property type="entry name" value="Opine/Lysopine_DH"/>
</dbReference>
<comment type="pathway">
    <text evidence="1">Cofactor biosynthesis; (R)-pantothenate biosynthesis; (R)-pantoate from 3-methyl-2-oxobutanoate: step 2/2.</text>
</comment>
<evidence type="ECO:0000256" key="1">
    <source>
        <dbReference type="ARBA" id="ARBA00004994"/>
    </source>
</evidence>
<dbReference type="AlphaFoldDB" id="A0A378RJ10"/>